<dbReference type="GO" id="GO:0070497">
    <property type="term" value="F:6-carboxytetrahydropterin synthase activity"/>
    <property type="evidence" value="ECO:0007669"/>
    <property type="project" value="UniProtKB-EC"/>
</dbReference>
<evidence type="ECO:0000313" key="11">
    <source>
        <dbReference type="EMBL" id="RJR27637.1"/>
    </source>
</evidence>
<dbReference type="Pfam" id="PF01242">
    <property type="entry name" value="PTPS"/>
    <property type="match status" value="1"/>
</dbReference>
<comment type="catalytic activity">
    <reaction evidence="10">
        <text>7,8-dihydroneopterin 3'-triphosphate + H2O = 6-carboxy-5,6,7,8-tetrahydropterin + triphosphate + acetaldehyde + 2 H(+)</text>
        <dbReference type="Rhea" id="RHEA:27966"/>
        <dbReference type="ChEBI" id="CHEBI:15343"/>
        <dbReference type="ChEBI" id="CHEBI:15377"/>
        <dbReference type="ChEBI" id="CHEBI:15378"/>
        <dbReference type="ChEBI" id="CHEBI:18036"/>
        <dbReference type="ChEBI" id="CHEBI:58462"/>
        <dbReference type="ChEBI" id="CHEBI:61032"/>
        <dbReference type="EC" id="4.1.2.50"/>
    </reaction>
</comment>
<organism evidence="11 12">
    <name type="scientific">candidate division WWE3 bacterium</name>
    <dbReference type="NCBI Taxonomy" id="2053526"/>
    <lineage>
        <taxon>Bacteria</taxon>
        <taxon>Katanobacteria</taxon>
    </lineage>
</organism>
<evidence type="ECO:0000256" key="5">
    <source>
        <dbReference type="ARBA" id="ARBA00018141"/>
    </source>
</evidence>
<dbReference type="Gene3D" id="3.30.479.10">
    <property type="entry name" value="6-pyruvoyl tetrahydropterin synthase/QueD"/>
    <property type="match status" value="2"/>
</dbReference>
<dbReference type="Proteomes" id="UP000265540">
    <property type="component" value="Unassembled WGS sequence"/>
</dbReference>
<keyword evidence="8" id="KW-0456">Lyase</keyword>
<comment type="similarity">
    <text evidence="3">Belongs to the PTPS family. QueD subfamily.</text>
</comment>
<dbReference type="PANTHER" id="PTHR12589:SF7">
    <property type="entry name" value="6-PYRUVOYL TETRAHYDROBIOPTERIN SYNTHASE"/>
    <property type="match status" value="1"/>
</dbReference>
<dbReference type="GO" id="GO:0046872">
    <property type="term" value="F:metal ion binding"/>
    <property type="evidence" value="ECO:0007669"/>
    <property type="project" value="UniProtKB-KW"/>
</dbReference>
<reference evidence="11 12" key="1">
    <citation type="journal article" date="2017" name="ISME J.">
        <title>Energy and carbon metabolisms in a deep terrestrial subsurface fluid microbial community.</title>
        <authorList>
            <person name="Momper L."/>
            <person name="Jungbluth S.P."/>
            <person name="Lee M.D."/>
            <person name="Amend J.P."/>
        </authorList>
    </citation>
    <scope>NUCLEOTIDE SEQUENCE [LARGE SCALE GENOMIC DNA]</scope>
    <source>
        <strain evidence="11">SURF_46</strain>
    </source>
</reference>
<dbReference type="InterPro" id="IPR007115">
    <property type="entry name" value="6-PTP_synth/QueD"/>
</dbReference>
<dbReference type="InterPro" id="IPR038418">
    <property type="entry name" value="6-PTP_synth/QueD_sf"/>
</dbReference>
<comment type="pathway">
    <text evidence="2">Purine metabolism; 7-cyano-7-deazaguanine biosynthesis.</text>
</comment>
<evidence type="ECO:0000256" key="1">
    <source>
        <dbReference type="ARBA" id="ARBA00001947"/>
    </source>
</evidence>
<comment type="caution">
    <text evidence="11">The sequence shown here is derived from an EMBL/GenBank/DDBJ whole genome shotgun (WGS) entry which is preliminary data.</text>
</comment>
<evidence type="ECO:0000256" key="6">
    <source>
        <dbReference type="ARBA" id="ARBA00022723"/>
    </source>
</evidence>
<evidence type="ECO:0000256" key="8">
    <source>
        <dbReference type="ARBA" id="ARBA00023239"/>
    </source>
</evidence>
<evidence type="ECO:0000256" key="9">
    <source>
        <dbReference type="ARBA" id="ARBA00031449"/>
    </source>
</evidence>
<keyword evidence="7" id="KW-0862">Zinc</keyword>
<keyword evidence="6" id="KW-0479">Metal-binding</keyword>
<protein>
    <recommendedName>
        <fullName evidence="5">6-carboxy-5,6,7,8-tetrahydropterin synthase</fullName>
        <ecNumber evidence="4">4.1.2.50</ecNumber>
    </recommendedName>
    <alternativeName>
        <fullName evidence="9">Queuosine biosynthesis protein QueD</fullName>
    </alternativeName>
</protein>
<dbReference type="EC" id="4.1.2.50" evidence="4"/>
<gene>
    <name evidence="11" type="primary">queD</name>
    <name evidence="11" type="ORF">C4561_01670</name>
</gene>
<evidence type="ECO:0000256" key="4">
    <source>
        <dbReference type="ARBA" id="ARBA00012982"/>
    </source>
</evidence>
<name>A0A3A4ZL78_UNCKA</name>
<evidence type="ECO:0000256" key="7">
    <source>
        <dbReference type="ARBA" id="ARBA00022833"/>
    </source>
</evidence>
<dbReference type="AlphaFoldDB" id="A0A3A4ZL78"/>
<dbReference type="PANTHER" id="PTHR12589">
    <property type="entry name" value="PYRUVOYL TETRAHYDROBIOPTERIN SYNTHASE"/>
    <property type="match status" value="1"/>
</dbReference>
<evidence type="ECO:0000313" key="12">
    <source>
        <dbReference type="Proteomes" id="UP000265540"/>
    </source>
</evidence>
<dbReference type="UniPathway" id="UPA00391"/>
<comment type="cofactor">
    <cofactor evidence="1">
        <name>Zn(2+)</name>
        <dbReference type="ChEBI" id="CHEBI:29105"/>
    </cofactor>
</comment>
<proteinExistence type="inferred from homology"/>
<evidence type="ECO:0000256" key="10">
    <source>
        <dbReference type="ARBA" id="ARBA00048807"/>
    </source>
</evidence>
<dbReference type="EMBL" id="QZJF01000008">
    <property type="protein sequence ID" value="RJR27637.1"/>
    <property type="molecule type" value="Genomic_DNA"/>
</dbReference>
<accession>A0A3A4ZL78</accession>
<sequence length="143" mass="16450">MYFITKEFTFDAGHRLLYYKGACHNLHGHTYKLQVTVVPTSETLSKDGMVIDFSIMKGIIKKWLDETYDHCMMLNVEDMKVKELCRDLGLKWIGFPCEPTAENMARIFYSELKGLFASQGIASIALSKIDIWETPTSKASYYE</sequence>
<dbReference type="SUPFAM" id="SSF55620">
    <property type="entry name" value="Tetrahydrobiopterin biosynthesis enzymes-like"/>
    <property type="match status" value="1"/>
</dbReference>
<dbReference type="NCBIfam" id="TIGR03367">
    <property type="entry name" value="queuosine_QueD"/>
    <property type="match status" value="1"/>
</dbReference>
<evidence type="ECO:0000256" key="3">
    <source>
        <dbReference type="ARBA" id="ARBA00008900"/>
    </source>
</evidence>
<evidence type="ECO:0000256" key="2">
    <source>
        <dbReference type="ARBA" id="ARBA00005061"/>
    </source>
</evidence>